<reference evidence="1" key="1">
    <citation type="submission" date="2020-02" db="EMBL/GenBank/DDBJ databases">
        <authorList>
            <person name="Meier V. D."/>
        </authorList>
    </citation>
    <scope>NUCLEOTIDE SEQUENCE</scope>
    <source>
        <strain evidence="1">AVDCRST_MAG19</strain>
    </source>
</reference>
<accession>A0A6J4U9Y7</accession>
<sequence length="84" mass="9198">MTVPPLRVSNFDTDLPLGTAARAPLAATSSSCHLRVHQAPCSRRRASARTRPQIATRTATVGARAYQTLTDRTRSLTEPVRDRL</sequence>
<dbReference type="EMBL" id="CADCWL010000006">
    <property type="protein sequence ID" value="CAA9543659.1"/>
    <property type="molecule type" value="Genomic_DNA"/>
</dbReference>
<protein>
    <submittedName>
        <fullName evidence="1">Uncharacterized protein</fullName>
    </submittedName>
</protein>
<dbReference type="AlphaFoldDB" id="A0A6J4U9Y7"/>
<gene>
    <name evidence="1" type="ORF">AVDCRST_MAG19-55</name>
</gene>
<organism evidence="1">
    <name type="scientific">uncultured Thermomicrobiales bacterium</name>
    <dbReference type="NCBI Taxonomy" id="1645740"/>
    <lineage>
        <taxon>Bacteria</taxon>
        <taxon>Pseudomonadati</taxon>
        <taxon>Thermomicrobiota</taxon>
        <taxon>Thermomicrobia</taxon>
        <taxon>Thermomicrobiales</taxon>
        <taxon>environmental samples</taxon>
    </lineage>
</organism>
<proteinExistence type="predicted"/>
<name>A0A6J4U9Y7_9BACT</name>
<evidence type="ECO:0000313" key="1">
    <source>
        <dbReference type="EMBL" id="CAA9543659.1"/>
    </source>
</evidence>